<dbReference type="AlphaFoldDB" id="A0A7W6RAV1"/>
<keyword evidence="6" id="KW-0472">Membrane</keyword>
<dbReference type="PANTHER" id="PTHR12219:SF8">
    <property type="entry name" value="NADH DEHYDROGENASE [UBIQUINONE] IRON-SULFUR PROTEIN 4, MITOCHONDRIAL"/>
    <property type="match status" value="1"/>
</dbReference>
<dbReference type="PANTHER" id="PTHR12219">
    <property type="entry name" value="NADH-UBIQUINONE OXIDOREDUCTASE"/>
    <property type="match status" value="1"/>
</dbReference>
<gene>
    <name evidence="7" type="ORF">GGD89_000748</name>
</gene>
<dbReference type="Pfam" id="PF04800">
    <property type="entry name" value="NDUS4"/>
    <property type="match status" value="1"/>
</dbReference>
<accession>A0A7W6RAV1</accession>
<comment type="subcellular location">
    <subcellularLocation>
        <location evidence="1">Membrane</location>
    </subcellularLocation>
</comment>
<dbReference type="Gene3D" id="3.30.160.190">
    <property type="entry name" value="atu1810 like domain"/>
    <property type="match status" value="1"/>
</dbReference>
<keyword evidence="3" id="KW-0679">Respiratory chain</keyword>
<dbReference type="InterPro" id="IPR006885">
    <property type="entry name" value="NADH_UbQ_FeS_4_mit-like"/>
</dbReference>
<name>A0A7W6RAV1_9PROT</name>
<dbReference type="EMBL" id="JACIGK010000004">
    <property type="protein sequence ID" value="MBB4265133.1"/>
    <property type="molecule type" value="Genomic_DNA"/>
</dbReference>
<evidence type="ECO:0000256" key="1">
    <source>
        <dbReference type="ARBA" id="ARBA00004370"/>
    </source>
</evidence>
<dbReference type="Proteomes" id="UP000554286">
    <property type="component" value="Unassembled WGS sequence"/>
</dbReference>
<reference evidence="7 8" key="1">
    <citation type="submission" date="2020-08" db="EMBL/GenBank/DDBJ databases">
        <title>Genome sequencing of Purple Non-Sulfur Bacteria from various extreme environments.</title>
        <authorList>
            <person name="Mayer M."/>
        </authorList>
    </citation>
    <scope>NUCLEOTIDE SEQUENCE [LARGE SCALE GENOMIC DNA]</scope>
    <source>
        <strain evidence="7 8">JA131</strain>
    </source>
</reference>
<protein>
    <recommendedName>
        <fullName evidence="9">ETC complex I subunit</fullName>
    </recommendedName>
</protein>
<keyword evidence="8" id="KW-1185">Reference proteome</keyword>
<dbReference type="GO" id="GO:0016020">
    <property type="term" value="C:membrane"/>
    <property type="evidence" value="ECO:0007669"/>
    <property type="project" value="UniProtKB-SubCell"/>
</dbReference>
<evidence type="ECO:0000256" key="3">
    <source>
        <dbReference type="ARBA" id="ARBA00022660"/>
    </source>
</evidence>
<evidence type="ECO:0000256" key="2">
    <source>
        <dbReference type="ARBA" id="ARBA00022448"/>
    </source>
</evidence>
<keyword evidence="5" id="KW-0249">Electron transport</keyword>
<keyword evidence="4" id="KW-0809">Transit peptide</keyword>
<keyword evidence="2" id="KW-0813">Transport</keyword>
<evidence type="ECO:0000256" key="6">
    <source>
        <dbReference type="ARBA" id="ARBA00023136"/>
    </source>
</evidence>
<evidence type="ECO:0000313" key="8">
    <source>
        <dbReference type="Proteomes" id="UP000554286"/>
    </source>
</evidence>
<dbReference type="GO" id="GO:0022900">
    <property type="term" value="P:electron transport chain"/>
    <property type="evidence" value="ECO:0007669"/>
    <property type="project" value="InterPro"/>
</dbReference>
<proteinExistence type="predicted"/>
<dbReference type="RefSeq" id="WP_184042763.1">
    <property type="nucleotide sequence ID" value="NZ_JACIGK010000004.1"/>
</dbReference>
<organism evidence="7 8">
    <name type="scientific">Roseospira visakhapatnamensis</name>
    <dbReference type="NCBI Taxonomy" id="390880"/>
    <lineage>
        <taxon>Bacteria</taxon>
        <taxon>Pseudomonadati</taxon>
        <taxon>Pseudomonadota</taxon>
        <taxon>Alphaproteobacteria</taxon>
        <taxon>Rhodospirillales</taxon>
        <taxon>Rhodospirillaceae</taxon>
        <taxon>Roseospira</taxon>
    </lineage>
</organism>
<evidence type="ECO:0000313" key="7">
    <source>
        <dbReference type="EMBL" id="MBB4265133.1"/>
    </source>
</evidence>
<evidence type="ECO:0008006" key="9">
    <source>
        <dbReference type="Google" id="ProtNLM"/>
    </source>
</evidence>
<comment type="caution">
    <text evidence="7">The sequence shown here is derived from an EMBL/GenBank/DDBJ whole genome shotgun (WGS) entry which is preliminary data.</text>
</comment>
<dbReference type="InterPro" id="IPR038532">
    <property type="entry name" value="NDUFS4-like_sf"/>
</dbReference>
<evidence type="ECO:0000256" key="4">
    <source>
        <dbReference type="ARBA" id="ARBA00022946"/>
    </source>
</evidence>
<sequence length="99" mass="11369">MTRTVRIYQPAKTAMQSGRGNTRQWVLEFEPAQAQRNDALMGWVGRGETTNQVRLRFPTKAEALAHAKRQGWAVQVQDPPVRRHRIKAYADNFAYTKVS</sequence>
<evidence type="ECO:0000256" key="5">
    <source>
        <dbReference type="ARBA" id="ARBA00022982"/>
    </source>
</evidence>